<feature type="transmembrane region" description="Helical" evidence="3">
    <location>
        <begin position="192"/>
        <end position="213"/>
    </location>
</feature>
<dbReference type="RefSeq" id="WP_248937620.1">
    <property type="nucleotide sequence ID" value="NZ_JAKILF010000011.1"/>
</dbReference>
<sequence length="342" mass="37681">MKWQKWHRILAWMAGLQMILWLITGLTLSLLPADLLNDSKDRVRSSPNVIATPLPDLTPLLREHGDKLLGVDVAHHLPQAVYQVKTTEGDHWYRIKPLAPFTPTIAELTWVAAASYSGNAPLSRPELITSPAQSISNTPVYLVTAGDTQIYIDTASARVIAHKHTGSQIKQWLLMIHFMDYFPDNGLGFNALPIQIMALLALTMGLSGVATLISRGLAGTLVLPFKLAGSKTLEVFDLENRPLAEFKCRGSLLQSINHKQKTLTTRCGGGGSCGMCRLRWLEDAPEPTKQDRFALSEAMLTEGVRLGCQHKAGNMKVALSTPAQQKYWQRQTSDDTHPATKG</sequence>
<dbReference type="Proteomes" id="UP001595621">
    <property type="component" value="Unassembled WGS sequence"/>
</dbReference>
<organism evidence="5 6">
    <name type="scientific">Shewanella submarina</name>
    <dbReference type="NCBI Taxonomy" id="2016376"/>
    <lineage>
        <taxon>Bacteria</taxon>
        <taxon>Pseudomonadati</taxon>
        <taxon>Pseudomonadota</taxon>
        <taxon>Gammaproteobacteria</taxon>
        <taxon>Alteromonadales</taxon>
        <taxon>Shewanellaceae</taxon>
        <taxon>Shewanella</taxon>
    </lineage>
</organism>
<accession>A0ABV7GHK8</accession>
<feature type="transmembrane region" description="Helical" evidence="3">
    <location>
        <begin position="9"/>
        <end position="31"/>
    </location>
</feature>
<keyword evidence="1" id="KW-0830">Ubiquinone</keyword>
<feature type="compositionally biased region" description="Polar residues" evidence="2">
    <location>
        <begin position="322"/>
        <end position="331"/>
    </location>
</feature>
<dbReference type="InterPro" id="IPR036010">
    <property type="entry name" value="2Fe-2S_ferredoxin-like_sf"/>
</dbReference>
<keyword evidence="3" id="KW-1133">Transmembrane helix</keyword>
<evidence type="ECO:0000313" key="5">
    <source>
        <dbReference type="EMBL" id="MFC3141048.1"/>
    </source>
</evidence>
<name>A0ABV7GHK8_9GAMM</name>
<proteinExistence type="predicted"/>
<evidence type="ECO:0000313" key="6">
    <source>
        <dbReference type="Proteomes" id="UP001595621"/>
    </source>
</evidence>
<protein>
    <submittedName>
        <fullName evidence="5">2Fe-2S iron-sulfur cluster-binding protein</fullName>
    </submittedName>
</protein>
<dbReference type="InterPro" id="IPR001041">
    <property type="entry name" value="2Fe-2S_ferredoxin-type"/>
</dbReference>
<dbReference type="EMBL" id="JBHRTD010000023">
    <property type="protein sequence ID" value="MFC3141048.1"/>
    <property type="molecule type" value="Genomic_DNA"/>
</dbReference>
<gene>
    <name evidence="5" type="ORF">ACFOE0_23110</name>
</gene>
<dbReference type="SUPFAM" id="SSF54292">
    <property type="entry name" value="2Fe-2S ferredoxin-like"/>
    <property type="match status" value="1"/>
</dbReference>
<evidence type="ECO:0000256" key="3">
    <source>
        <dbReference type="SAM" id="Phobius"/>
    </source>
</evidence>
<dbReference type="Gene3D" id="3.10.20.30">
    <property type="match status" value="1"/>
</dbReference>
<dbReference type="InterPro" id="IPR012675">
    <property type="entry name" value="Beta-grasp_dom_sf"/>
</dbReference>
<feature type="region of interest" description="Disordered" evidence="2">
    <location>
        <begin position="322"/>
        <end position="342"/>
    </location>
</feature>
<dbReference type="Pfam" id="PF00111">
    <property type="entry name" value="Fer2"/>
    <property type="match status" value="1"/>
</dbReference>
<keyword evidence="6" id="KW-1185">Reference proteome</keyword>
<feature type="compositionally biased region" description="Basic and acidic residues" evidence="2">
    <location>
        <begin position="332"/>
        <end position="342"/>
    </location>
</feature>
<feature type="domain" description="2Fe-2S ferredoxin-type" evidence="4">
    <location>
        <begin position="248"/>
        <end position="312"/>
    </location>
</feature>
<keyword evidence="3" id="KW-0812">Transmembrane</keyword>
<comment type="caution">
    <text evidence="5">The sequence shown here is derived from an EMBL/GenBank/DDBJ whole genome shotgun (WGS) entry which is preliminary data.</text>
</comment>
<evidence type="ECO:0000256" key="1">
    <source>
        <dbReference type="ARBA" id="ARBA00023075"/>
    </source>
</evidence>
<keyword evidence="3" id="KW-0472">Membrane</keyword>
<evidence type="ECO:0000259" key="4">
    <source>
        <dbReference type="Pfam" id="PF00111"/>
    </source>
</evidence>
<evidence type="ECO:0000256" key="2">
    <source>
        <dbReference type="SAM" id="MobiDB-lite"/>
    </source>
</evidence>
<reference evidence="6" key="1">
    <citation type="journal article" date="2019" name="Int. J. Syst. Evol. Microbiol.">
        <title>The Global Catalogue of Microorganisms (GCM) 10K type strain sequencing project: providing services to taxonomists for standard genome sequencing and annotation.</title>
        <authorList>
            <consortium name="The Broad Institute Genomics Platform"/>
            <consortium name="The Broad Institute Genome Sequencing Center for Infectious Disease"/>
            <person name="Wu L."/>
            <person name="Ma J."/>
        </authorList>
    </citation>
    <scope>NUCLEOTIDE SEQUENCE [LARGE SCALE GENOMIC DNA]</scope>
    <source>
        <strain evidence="6">KCTC 52277</strain>
    </source>
</reference>